<dbReference type="SUPFAM" id="SSF55729">
    <property type="entry name" value="Acyl-CoA N-acyltransferases (Nat)"/>
    <property type="match status" value="1"/>
</dbReference>
<organism evidence="2 3">
    <name type="scientific">Kluyvera intermedia</name>
    <name type="common">Enterobacter intermedius</name>
    <dbReference type="NCBI Taxonomy" id="61648"/>
    <lineage>
        <taxon>Bacteria</taxon>
        <taxon>Pseudomonadati</taxon>
        <taxon>Pseudomonadota</taxon>
        <taxon>Gammaproteobacteria</taxon>
        <taxon>Enterobacterales</taxon>
        <taxon>Enterobacteriaceae</taxon>
        <taxon>Kluyvera</taxon>
    </lineage>
</organism>
<proteinExistence type="predicted"/>
<dbReference type="GO" id="GO:0016747">
    <property type="term" value="F:acyltransferase activity, transferring groups other than amino-acyl groups"/>
    <property type="evidence" value="ECO:0007669"/>
    <property type="project" value="InterPro"/>
</dbReference>
<dbReference type="CDD" id="cd04301">
    <property type="entry name" value="NAT_SF"/>
    <property type="match status" value="1"/>
</dbReference>
<protein>
    <submittedName>
        <fullName evidence="2">GNAT family N-acetyltransferase</fullName>
    </submittedName>
</protein>
<evidence type="ECO:0000313" key="2">
    <source>
        <dbReference type="EMBL" id="HAT3583375.1"/>
    </source>
</evidence>
<dbReference type="EMBL" id="DACSUM010000034">
    <property type="protein sequence ID" value="HAT3583375.1"/>
    <property type="molecule type" value="Genomic_DNA"/>
</dbReference>
<feature type="domain" description="N-acetyltransferase" evidence="1">
    <location>
        <begin position="1"/>
        <end position="139"/>
    </location>
</feature>
<gene>
    <name evidence="2" type="ORF">I8531_003713</name>
</gene>
<evidence type="ECO:0000313" key="3">
    <source>
        <dbReference type="Proteomes" id="UP000867740"/>
    </source>
</evidence>
<dbReference type="InterPro" id="IPR016181">
    <property type="entry name" value="Acyl_CoA_acyltransferase"/>
</dbReference>
<reference evidence="2" key="2">
    <citation type="submission" date="2020-10" db="EMBL/GenBank/DDBJ databases">
        <authorList>
            <consortium name="NCBI Pathogen Detection Project"/>
        </authorList>
    </citation>
    <scope>NUCLEOTIDE SEQUENCE</scope>
    <source>
        <strain evidence="2">CAVp300</strain>
    </source>
</reference>
<dbReference type="Gene3D" id="3.40.630.30">
    <property type="match status" value="1"/>
</dbReference>
<dbReference type="RefSeq" id="WP_047370338.1">
    <property type="nucleotide sequence ID" value="NZ_CABMNU010000005.1"/>
</dbReference>
<name>A0A9P3WHE2_KLUIN</name>
<dbReference type="InterPro" id="IPR000182">
    <property type="entry name" value="GNAT_dom"/>
</dbReference>
<dbReference type="Proteomes" id="UP000867740">
    <property type="component" value="Unassembled WGS sequence"/>
</dbReference>
<accession>A0A9P3WHE2</accession>
<reference evidence="2" key="1">
    <citation type="journal article" date="2018" name="Genome Biol.">
        <title>SKESA: strategic k-mer extension for scrupulous assemblies.</title>
        <authorList>
            <person name="Souvorov A."/>
            <person name="Agarwala R."/>
            <person name="Lipman D.J."/>
        </authorList>
    </citation>
    <scope>NUCLEOTIDE SEQUENCE</scope>
    <source>
        <strain evidence="2">CAVp300</strain>
    </source>
</reference>
<dbReference type="PROSITE" id="PS51186">
    <property type="entry name" value="GNAT"/>
    <property type="match status" value="1"/>
</dbReference>
<dbReference type="Pfam" id="PF00583">
    <property type="entry name" value="Acetyltransf_1"/>
    <property type="match status" value="1"/>
</dbReference>
<dbReference type="AlphaFoldDB" id="A0A9P3WHE2"/>
<sequence length="141" mass="16186">MFLRVTTEVTEQEQNELLDGLREFNRPFIQNREWGPIGVFCRDVNGKMTGGLIGTRKSEWLSISYLWVSEAMRGSGLGTELIRAAEREAVKQGCQQSLVDTFSFQALPFYQKQGYVLQMTLNDFPEKGIQRHYLTKTLDSL</sequence>
<comment type="caution">
    <text evidence="2">The sequence shown here is derived from an EMBL/GenBank/DDBJ whole genome shotgun (WGS) entry which is preliminary data.</text>
</comment>
<evidence type="ECO:0000259" key="1">
    <source>
        <dbReference type="PROSITE" id="PS51186"/>
    </source>
</evidence>